<dbReference type="SUPFAM" id="SSF53098">
    <property type="entry name" value="Ribonuclease H-like"/>
    <property type="match status" value="1"/>
</dbReference>
<evidence type="ECO:0000313" key="2">
    <source>
        <dbReference type="EMBL" id="WVZ84535.1"/>
    </source>
</evidence>
<dbReference type="Pfam" id="PF00665">
    <property type="entry name" value="rve"/>
    <property type="match status" value="1"/>
</dbReference>
<dbReference type="InterPro" id="IPR012337">
    <property type="entry name" value="RNaseH-like_sf"/>
</dbReference>
<gene>
    <name evidence="2" type="ORF">U9M48_031561</name>
</gene>
<dbReference type="PANTHER" id="PTHR37984">
    <property type="entry name" value="PROTEIN CBG26694"/>
    <property type="match status" value="1"/>
</dbReference>
<dbReference type="GO" id="GO:0015074">
    <property type="term" value="P:DNA integration"/>
    <property type="evidence" value="ECO:0007669"/>
    <property type="project" value="InterPro"/>
</dbReference>
<evidence type="ECO:0000313" key="3">
    <source>
        <dbReference type="Proteomes" id="UP001341281"/>
    </source>
</evidence>
<accession>A0AAQ3X4U8</accession>
<dbReference type="InterPro" id="IPR050951">
    <property type="entry name" value="Retrovirus_Pol_polyprotein"/>
</dbReference>
<feature type="domain" description="Integrase catalytic" evidence="1">
    <location>
        <begin position="3"/>
        <end position="165"/>
    </location>
</feature>
<dbReference type="PROSITE" id="PS50994">
    <property type="entry name" value="INTEGRASE"/>
    <property type="match status" value="1"/>
</dbReference>
<organism evidence="2 3">
    <name type="scientific">Paspalum notatum var. saurae</name>
    <dbReference type="NCBI Taxonomy" id="547442"/>
    <lineage>
        <taxon>Eukaryota</taxon>
        <taxon>Viridiplantae</taxon>
        <taxon>Streptophyta</taxon>
        <taxon>Embryophyta</taxon>
        <taxon>Tracheophyta</taxon>
        <taxon>Spermatophyta</taxon>
        <taxon>Magnoliopsida</taxon>
        <taxon>Liliopsida</taxon>
        <taxon>Poales</taxon>
        <taxon>Poaceae</taxon>
        <taxon>PACMAD clade</taxon>
        <taxon>Panicoideae</taxon>
        <taxon>Andropogonodae</taxon>
        <taxon>Paspaleae</taxon>
        <taxon>Paspalinae</taxon>
        <taxon>Paspalum</taxon>
    </lineage>
</organism>
<dbReference type="Proteomes" id="UP001341281">
    <property type="component" value="Chromosome 07"/>
</dbReference>
<dbReference type="AlphaFoldDB" id="A0AAQ3X4U8"/>
<name>A0AAQ3X4U8_PASNO</name>
<dbReference type="InterPro" id="IPR036397">
    <property type="entry name" value="RNaseH_sf"/>
</dbReference>
<reference evidence="2 3" key="1">
    <citation type="submission" date="2024-02" db="EMBL/GenBank/DDBJ databases">
        <title>High-quality chromosome-scale genome assembly of Pensacola bahiagrass (Paspalum notatum Flugge var. saurae).</title>
        <authorList>
            <person name="Vega J.M."/>
            <person name="Podio M."/>
            <person name="Orjuela J."/>
            <person name="Siena L.A."/>
            <person name="Pessino S.C."/>
            <person name="Combes M.C."/>
            <person name="Mariac C."/>
            <person name="Albertini E."/>
            <person name="Pupilli F."/>
            <person name="Ortiz J.P.A."/>
            <person name="Leblanc O."/>
        </authorList>
    </citation>
    <scope>NUCLEOTIDE SEQUENCE [LARGE SCALE GENOMIC DNA]</scope>
    <source>
        <strain evidence="2">R1</strain>
        <tissue evidence="2">Leaf</tissue>
    </source>
</reference>
<keyword evidence="3" id="KW-1185">Reference proteome</keyword>
<dbReference type="GO" id="GO:0003676">
    <property type="term" value="F:nucleic acid binding"/>
    <property type="evidence" value="ECO:0007669"/>
    <property type="project" value="InterPro"/>
</dbReference>
<dbReference type="InterPro" id="IPR001584">
    <property type="entry name" value="Integrase_cat-core"/>
</dbReference>
<dbReference type="EMBL" id="CP144751">
    <property type="protein sequence ID" value="WVZ84535.1"/>
    <property type="molecule type" value="Genomic_DNA"/>
</dbReference>
<proteinExistence type="predicted"/>
<dbReference type="PANTHER" id="PTHR37984:SF5">
    <property type="entry name" value="PROTEIN NYNRIN-LIKE"/>
    <property type="match status" value="1"/>
</dbReference>
<dbReference type="Gene3D" id="3.30.420.10">
    <property type="entry name" value="Ribonuclease H-like superfamily/Ribonuclease H"/>
    <property type="match status" value="1"/>
</dbReference>
<protein>
    <recommendedName>
        <fullName evidence="1">Integrase catalytic domain-containing protein</fullName>
    </recommendedName>
</protein>
<sequence length="213" mass="24235">MIPPSWPFAVWGVDILGPFPRAVGGYRYLYVAIDKFTKWPEVTPVVKITQGTATAFLKSIVCRFGVPNRIITDNGTQFRSRVFQDYCDGVGIQLCFASVAHPRSNGHVERANAEILRGLKTRTYDCLKKHGAKWIDELPCVLWGNRTTPSRATEETPFFLVYGAEACLPPEILLGSLRVQAFDESLQEQVRRDDIDLIEEQRWQEAIRNARYN</sequence>
<evidence type="ECO:0000259" key="1">
    <source>
        <dbReference type="PROSITE" id="PS50994"/>
    </source>
</evidence>